<reference evidence="2" key="1">
    <citation type="submission" date="2020-08" db="EMBL/GenBank/DDBJ databases">
        <title>Multicomponent nature underlies the extraordinary mechanical properties of spider dragline silk.</title>
        <authorList>
            <person name="Kono N."/>
            <person name="Nakamura H."/>
            <person name="Mori M."/>
            <person name="Yoshida Y."/>
            <person name="Ohtoshi R."/>
            <person name="Malay A.D."/>
            <person name="Moran D.A.P."/>
            <person name="Tomita M."/>
            <person name="Numata K."/>
            <person name="Arakawa K."/>
        </authorList>
    </citation>
    <scope>NUCLEOTIDE SEQUENCE</scope>
</reference>
<feature type="compositionally biased region" description="Basic and acidic residues" evidence="1">
    <location>
        <begin position="63"/>
        <end position="75"/>
    </location>
</feature>
<comment type="caution">
    <text evidence="2">The sequence shown here is derived from an EMBL/GenBank/DDBJ whole genome shotgun (WGS) entry which is preliminary data.</text>
</comment>
<sequence length="132" mass="15069">MFLKALKCYGKSSSDVTKYSDHFLNVRAKNADFKGVSDEDRNDCTEFRKSQDNAQKRKRSLGSRKEENEKKVVSTVHHDRCSSISNILDDETVILFMNGDRDDTISQNYIKSYKDSNVKSNSSKSKESEALV</sequence>
<feature type="compositionally biased region" description="Basic and acidic residues" evidence="1">
    <location>
        <begin position="35"/>
        <end position="55"/>
    </location>
</feature>
<keyword evidence="3" id="KW-1185">Reference proteome</keyword>
<evidence type="ECO:0000256" key="1">
    <source>
        <dbReference type="SAM" id="MobiDB-lite"/>
    </source>
</evidence>
<evidence type="ECO:0000313" key="3">
    <source>
        <dbReference type="Proteomes" id="UP000887013"/>
    </source>
</evidence>
<proteinExistence type="predicted"/>
<protein>
    <submittedName>
        <fullName evidence="2">Uncharacterized protein</fullName>
    </submittedName>
</protein>
<feature type="region of interest" description="Disordered" evidence="1">
    <location>
        <begin position="35"/>
        <end position="75"/>
    </location>
</feature>
<accession>A0A8X6URN8</accession>
<dbReference type="EMBL" id="BMAW01132368">
    <property type="protein sequence ID" value="GFU43268.1"/>
    <property type="molecule type" value="Genomic_DNA"/>
</dbReference>
<evidence type="ECO:0000313" key="2">
    <source>
        <dbReference type="EMBL" id="GFU43268.1"/>
    </source>
</evidence>
<gene>
    <name evidence="2" type="ORF">NPIL_545541</name>
</gene>
<organism evidence="2 3">
    <name type="scientific">Nephila pilipes</name>
    <name type="common">Giant wood spider</name>
    <name type="synonym">Nephila maculata</name>
    <dbReference type="NCBI Taxonomy" id="299642"/>
    <lineage>
        <taxon>Eukaryota</taxon>
        <taxon>Metazoa</taxon>
        <taxon>Ecdysozoa</taxon>
        <taxon>Arthropoda</taxon>
        <taxon>Chelicerata</taxon>
        <taxon>Arachnida</taxon>
        <taxon>Araneae</taxon>
        <taxon>Araneomorphae</taxon>
        <taxon>Entelegynae</taxon>
        <taxon>Araneoidea</taxon>
        <taxon>Nephilidae</taxon>
        <taxon>Nephila</taxon>
    </lineage>
</organism>
<dbReference type="Proteomes" id="UP000887013">
    <property type="component" value="Unassembled WGS sequence"/>
</dbReference>
<name>A0A8X6URN8_NEPPI</name>
<dbReference type="AlphaFoldDB" id="A0A8X6URN8"/>